<organism evidence="1">
    <name type="scientific">viral metagenome</name>
    <dbReference type="NCBI Taxonomy" id="1070528"/>
    <lineage>
        <taxon>unclassified sequences</taxon>
        <taxon>metagenomes</taxon>
        <taxon>organismal metagenomes</taxon>
    </lineage>
</organism>
<protein>
    <submittedName>
        <fullName evidence="1">Uncharacterized protein</fullName>
    </submittedName>
</protein>
<proteinExistence type="predicted"/>
<sequence length="343" mass="39011">MGSTQSLLCNNDELPFPTGMDWNGLIQGVENYLTMYDIYWPQYRPPLWVRNQAGNILQRYGNSAIVLHIQGEECLAKMLASRREPVNIQMNRGFDQDQLGYAFQYVESGYITATRNILSDKTYYYENGCQNNQHCLQKTQIAVSCITPLSVGEITKDVAVVSLIGIAFDSKKQVDQILYRDEYGNLDENALMNAMIQSYYFAFNAVLWYVKNGQPSRRVLCVSAIGNTAFRPHEYSTPEFTNNFVTPAVEHAYDIFMSIHKNTNIAYIIMDEAFRVPNSILNRPQLELDQYVYVNAWDAHSMLGNGNANDESLDGYWGRSSAISLLGWPMSNPYISYVGCNLT</sequence>
<evidence type="ECO:0000313" key="1">
    <source>
        <dbReference type="EMBL" id="QHU33624.1"/>
    </source>
</evidence>
<dbReference type="EMBL" id="MN740559">
    <property type="protein sequence ID" value="QHU33624.1"/>
    <property type="molecule type" value="Genomic_DNA"/>
</dbReference>
<accession>A0A6C0LVN6</accession>
<name>A0A6C0LVN6_9ZZZZ</name>
<reference evidence="1" key="1">
    <citation type="journal article" date="2020" name="Nature">
        <title>Giant virus diversity and host interactions through global metagenomics.</title>
        <authorList>
            <person name="Schulz F."/>
            <person name="Roux S."/>
            <person name="Paez-Espino D."/>
            <person name="Jungbluth S."/>
            <person name="Walsh D.A."/>
            <person name="Denef V.J."/>
            <person name="McMahon K.D."/>
            <person name="Konstantinidis K.T."/>
            <person name="Eloe-Fadrosh E.A."/>
            <person name="Kyrpides N.C."/>
            <person name="Woyke T."/>
        </authorList>
    </citation>
    <scope>NUCLEOTIDE SEQUENCE</scope>
    <source>
        <strain evidence="1">GVMAG-S-1016704-121</strain>
    </source>
</reference>
<dbReference type="AlphaFoldDB" id="A0A6C0LVN6"/>